<accession>A0A6M5Z3I5</accession>
<dbReference type="Proteomes" id="UP000503447">
    <property type="component" value="Chromosome"/>
</dbReference>
<evidence type="ECO:0000256" key="1">
    <source>
        <dbReference type="SAM" id="MobiDB-lite"/>
    </source>
</evidence>
<evidence type="ECO:0000313" key="2">
    <source>
        <dbReference type="EMBL" id="QJW99772.1"/>
    </source>
</evidence>
<gene>
    <name evidence="2" type="ORF">FTUN_7395</name>
</gene>
<dbReference type="AlphaFoldDB" id="A0A6M5Z3I5"/>
<sequence length="86" mass="9115">MKRGSNSCLAAWERGLFVAIGAADGPPDGAPPPGSSVTRSCVARGIPLILRRAGHHHRLLARATRCTEKKPIGGTRKPSERLAPPR</sequence>
<dbReference type="EMBL" id="CP053452">
    <property type="protein sequence ID" value="QJW99772.1"/>
    <property type="molecule type" value="Genomic_DNA"/>
</dbReference>
<proteinExistence type="predicted"/>
<protein>
    <submittedName>
        <fullName evidence="2">Uncharacterized protein</fullName>
    </submittedName>
</protein>
<organism evidence="2 3">
    <name type="scientific">Frigoriglobus tundricola</name>
    <dbReference type="NCBI Taxonomy" id="2774151"/>
    <lineage>
        <taxon>Bacteria</taxon>
        <taxon>Pseudomonadati</taxon>
        <taxon>Planctomycetota</taxon>
        <taxon>Planctomycetia</taxon>
        <taxon>Gemmatales</taxon>
        <taxon>Gemmataceae</taxon>
        <taxon>Frigoriglobus</taxon>
    </lineage>
</organism>
<evidence type="ECO:0000313" key="3">
    <source>
        <dbReference type="Proteomes" id="UP000503447"/>
    </source>
</evidence>
<dbReference type="KEGG" id="ftj:FTUN_7395"/>
<keyword evidence="3" id="KW-1185">Reference proteome</keyword>
<reference evidence="3" key="1">
    <citation type="submission" date="2020-05" db="EMBL/GenBank/DDBJ databases">
        <title>Frigoriglobus tundricola gen. nov., sp. nov., a psychrotolerant cellulolytic planctomycete of the family Gemmataceae with two divergent copies of 16S rRNA gene.</title>
        <authorList>
            <person name="Kulichevskaya I.S."/>
            <person name="Ivanova A.A."/>
            <person name="Naumoff D.G."/>
            <person name="Beletsky A.V."/>
            <person name="Rijpstra W.I.C."/>
            <person name="Sinninghe Damste J.S."/>
            <person name="Mardanov A.V."/>
            <person name="Ravin N.V."/>
            <person name="Dedysh S.N."/>
        </authorList>
    </citation>
    <scope>NUCLEOTIDE SEQUENCE [LARGE SCALE GENOMIC DNA]</scope>
    <source>
        <strain evidence="3">PL17</strain>
    </source>
</reference>
<feature type="region of interest" description="Disordered" evidence="1">
    <location>
        <begin position="62"/>
        <end position="86"/>
    </location>
</feature>
<name>A0A6M5Z3I5_9BACT</name>